<protein>
    <submittedName>
        <fullName evidence="8">Unannotated protein</fullName>
    </submittedName>
</protein>
<dbReference type="InterPro" id="IPR050464">
    <property type="entry name" value="Zeta_carotene_desat/Oxidored"/>
</dbReference>
<dbReference type="SUPFAM" id="SSF51905">
    <property type="entry name" value="FAD/NAD(P)-binding domain"/>
    <property type="match status" value="1"/>
</dbReference>
<sequence>MPEESISTELHVVIIGAGITGLSCARSLLTAAPHLRVTILESRPTTGGVIRTSPFAGLPHVDEAADAFLLRVPFAAQLANEVGLGEQLTSPVSAHASVWRNGLHRLPAGLLLGVPTQLSSLATSRLISPLGKLRAALDLVLPRTSVASDSIGTYMRRRFGNEVHNMLIDPLVGSIYAADTDHFSLEMVPQLSALASKSRSVLLTARRMPQPAANIAASPIFGAPLTGMGALITATQQAVEKLGGTIRLNSHVSSVEPASSDGKYFVHFTANGVSETLTANHVVVCSPAKHSAGFFSESAPQVSQLLAQSSHASVVMVALAIPKESLPQKASGSGYLVPKPEQRFITAVSFASQKWAHLNTTDSAILRVSLGRDGMPLHEHSDEELTSFVLADIKRHLLVDLEPTALRITRWKESFPQYRPHHVAHVEHLENHLATKMPQVHLAGASFRGIGVPSCIQQGVATAQKIISSIQ</sequence>
<dbReference type="NCBIfam" id="TIGR00562">
    <property type="entry name" value="proto_IX_ox"/>
    <property type="match status" value="1"/>
</dbReference>
<comment type="cofactor">
    <cofactor evidence="1">
        <name>FAD</name>
        <dbReference type="ChEBI" id="CHEBI:57692"/>
    </cofactor>
</comment>
<evidence type="ECO:0000256" key="2">
    <source>
        <dbReference type="ARBA" id="ARBA00022630"/>
    </source>
</evidence>
<feature type="domain" description="Amine oxidase" evidence="7">
    <location>
        <begin position="19"/>
        <end position="467"/>
    </location>
</feature>
<dbReference type="GO" id="GO:0006783">
    <property type="term" value="P:heme biosynthetic process"/>
    <property type="evidence" value="ECO:0007669"/>
    <property type="project" value="UniProtKB-KW"/>
</dbReference>
<dbReference type="Pfam" id="PF01593">
    <property type="entry name" value="Amino_oxidase"/>
    <property type="match status" value="1"/>
</dbReference>
<dbReference type="InterPro" id="IPR004572">
    <property type="entry name" value="Protoporphyrinogen_oxidase"/>
</dbReference>
<name>A0A6J7QD75_9ZZZZ</name>
<evidence type="ECO:0000256" key="4">
    <source>
        <dbReference type="ARBA" id="ARBA00023002"/>
    </source>
</evidence>
<evidence type="ECO:0000313" key="9">
    <source>
        <dbReference type="EMBL" id="CAB5062554.1"/>
    </source>
</evidence>
<dbReference type="PANTHER" id="PTHR42923:SF3">
    <property type="entry name" value="PROTOPORPHYRINOGEN OXIDASE"/>
    <property type="match status" value="1"/>
</dbReference>
<evidence type="ECO:0000313" key="8">
    <source>
        <dbReference type="EMBL" id="CAB5015700.1"/>
    </source>
</evidence>
<evidence type="ECO:0000256" key="5">
    <source>
        <dbReference type="ARBA" id="ARBA00023133"/>
    </source>
</evidence>
<keyword evidence="5" id="KW-0350">Heme biosynthesis</keyword>
<reference evidence="8" key="1">
    <citation type="submission" date="2020-05" db="EMBL/GenBank/DDBJ databases">
        <authorList>
            <person name="Chiriac C."/>
            <person name="Salcher M."/>
            <person name="Ghai R."/>
            <person name="Kavagutti S V."/>
        </authorList>
    </citation>
    <scope>NUCLEOTIDE SEQUENCE</scope>
</reference>
<dbReference type="AlphaFoldDB" id="A0A6J7QD75"/>
<dbReference type="SUPFAM" id="SSF54373">
    <property type="entry name" value="FAD-linked reductases, C-terminal domain"/>
    <property type="match status" value="1"/>
</dbReference>
<dbReference type="Gene3D" id="3.90.660.20">
    <property type="entry name" value="Protoporphyrinogen oxidase, mitochondrial, domain 2"/>
    <property type="match status" value="1"/>
</dbReference>
<keyword evidence="2" id="KW-0285">Flavoprotein</keyword>
<organism evidence="8">
    <name type="scientific">freshwater metagenome</name>
    <dbReference type="NCBI Taxonomy" id="449393"/>
    <lineage>
        <taxon>unclassified sequences</taxon>
        <taxon>metagenomes</taxon>
        <taxon>ecological metagenomes</taxon>
    </lineage>
</organism>
<dbReference type="EMBL" id="CAFBQU010000008">
    <property type="protein sequence ID" value="CAB5062554.1"/>
    <property type="molecule type" value="Genomic_DNA"/>
</dbReference>
<evidence type="ECO:0000256" key="6">
    <source>
        <dbReference type="ARBA" id="ARBA00023444"/>
    </source>
</evidence>
<keyword evidence="4" id="KW-0560">Oxidoreductase</keyword>
<dbReference type="PANTHER" id="PTHR42923">
    <property type="entry name" value="PROTOPORPHYRINOGEN OXIDASE"/>
    <property type="match status" value="1"/>
</dbReference>
<dbReference type="Gene3D" id="1.10.3110.10">
    <property type="entry name" value="protoporphyrinogen ix oxidase, domain 3"/>
    <property type="match status" value="1"/>
</dbReference>
<dbReference type="InterPro" id="IPR036188">
    <property type="entry name" value="FAD/NAD-bd_sf"/>
</dbReference>
<evidence type="ECO:0000259" key="7">
    <source>
        <dbReference type="Pfam" id="PF01593"/>
    </source>
</evidence>
<comment type="pathway">
    <text evidence="6">Porphyrin-containing compound metabolism.</text>
</comment>
<dbReference type="Gene3D" id="3.50.50.60">
    <property type="entry name" value="FAD/NAD(P)-binding domain"/>
    <property type="match status" value="1"/>
</dbReference>
<keyword evidence="3" id="KW-0274">FAD</keyword>
<evidence type="ECO:0000256" key="3">
    <source>
        <dbReference type="ARBA" id="ARBA00022827"/>
    </source>
</evidence>
<accession>A0A6J7QD75</accession>
<gene>
    <name evidence="8" type="ORF">UFOPK4098_00562</name>
    <name evidence="9" type="ORF">UFOPK4347_00491</name>
</gene>
<dbReference type="GO" id="GO:0004729">
    <property type="term" value="F:oxygen-dependent protoporphyrinogen oxidase activity"/>
    <property type="evidence" value="ECO:0007669"/>
    <property type="project" value="InterPro"/>
</dbReference>
<evidence type="ECO:0000256" key="1">
    <source>
        <dbReference type="ARBA" id="ARBA00001974"/>
    </source>
</evidence>
<dbReference type="InterPro" id="IPR002937">
    <property type="entry name" value="Amino_oxidase"/>
</dbReference>
<proteinExistence type="predicted"/>
<dbReference type="EMBL" id="CAFBPN010000019">
    <property type="protein sequence ID" value="CAB5015700.1"/>
    <property type="molecule type" value="Genomic_DNA"/>
</dbReference>